<protein>
    <recommendedName>
        <fullName evidence="2">uridine/cytidine kinase</fullName>
        <ecNumber evidence="2">2.7.1.48</ecNumber>
    </recommendedName>
</protein>
<keyword evidence="3" id="KW-0808">Transferase</keyword>
<dbReference type="InterPro" id="IPR027417">
    <property type="entry name" value="P-loop_NTPase"/>
</dbReference>
<feature type="domain" description="Phosphoribulokinase/uridine kinase" evidence="7">
    <location>
        <begin position="21"/>
        <end position="132"/>
    </location>
</feature>
<name>A0A9N9A694_9GLOM</name>
<evidence type="ECO:0000256" key="5">
    <source>
        <dbReference type="ARBA" id="ARBA00022777"/>
    </source>
</evidence>
<dbReference type="CDD" id="cd02023">
    <property type="entry name" value="UMPK"/>
    <property type="match status" value="1"/>
</dbReference>
<feature type="domain" description="Phosphoribulokinase/uridine kinase" evidence="7">
    <location>
        <begin position="134"/>
        <end position="181"/>
    </location>
</feature>
<dbReference type="Gene3D" id="3.40.50.300">
    <property type="entry name" value="P-loop containing nucleotide triphosphate hydrolases"/>
    <property type="match status" value="1"/>
</dbReference>
<evidence type="ECO:0000259" key="7">
    <source>
        <dbReference type="Pfam" id="PF00485"/>
    </source>
</evidence>
<feature type="region of interest" description="Disordered" evidence="6">
    <location>
        <begin position="216"/>
        <end position="241"/>
    </location>
</feature>
<keyword evidence="4" id="KW-0547">Nucleotide-binding</keyword>
<dbReference type="PRINTS" id="PR00988">
    <property type="entry name" value="URIDINKINASE"/>
</dbReference>
<keyword evidence="5" id="KW-0418">Kinase</keyword>
<evidence type="ECO:0000313" key="9">
    <source>
        <dbReference type="Proteomes" id="UP000789572"/>
    </source>
</evidence>
<keyword evidence="9" id="KW-1185">Reference proteome</keyword>
<dbReference type="GO" id="GO:0005524">
    <property type="term" value="F:ATP binding"/>
    <property type="evidence" value="ECO:0007669"/>
    <property type="project" value="InterPro"/>
</dbReference>
<sequence length="241" mass="27211">MTQDGLPSTDKTTPITHSPFIIGVAGGSASGKKTVCNMIMDRLRKRAKTLRNVVVISLGDFYRILTDEERSLAERAEFSFDHPSAFDFDLVEQVLSDLKSGKEVALPSYDYKTRTRCLPAKRLHSPDVILFEVIQDTEQRYHFSLDQVLNHYLNYVKPAYEDFILPTKKTADVIIPRGADNIPAIDLITSHIEDLLKGRREGSKLRLNTAPNDLRAKDDELRVPTPSSALEPENRFVSVPR</sequence>
<evidence type="ECO:0000256" key="2">
    <source>
        <dbReference type="ARBA" id="ARBA00012137"/>
    </source>
</evidence>
<dbReference type="Proteomes" id="UP000789572">
    <property type="component" value="Unassembled WGS sequence"/>
</dbReference>
<comment type="pathway">
    <text evidence="1">Pyrimidine metabolism; UMP biosynthesis via salvage pathway; UMP from uridine: step 1/1.</text>
</comment>
<evidence type="ECO:0000256" key="6">
    <source>
        <dbReference type="SAM" id="MobiDB-lite"/>
    </source>
</evidence>
<dbReference type="EC" id="2.7.1.48" evidence="2"/>
<gene>
    <name evidence="8" type="ORF">POCULU_LOCUS3498</name>
</gene>
<evidence type="ECO:0000256" key="3">
    <source>
        <dbReference type="ARBA" id="ARBA00022679"/>
    </source>
</evidence>
<dbReference type="EMBL" id="CAJVPJ010000390">
    <property type="protein sequence ID" value="CAG8519550.1"/>
    <property type="molecule type" value="Genomic_DNA"/>
</dbReference>
<evidence type="ECO:0000256" key="1">
    <source>
        <dbReference type="ARBA" id="ARBA00004690"/>
    </source>
</evidence>
<evidence type="ECO:0000256" key="4">
    <source>
        <dbReference type="ARBA" id="ARBA00022741"/>
    </source>
</evidence>
<dbReference type="SUPFAM" id="SSF52540">
    <property type="entry name" value="P-loop containing nucleoside triphosphate hydrolases"/>
    <property type="match status" value="1"/>
</dbReference>
<dbReference type="PANTHER" id="PTHR10285">
    <property type="entry name" value="URIDINE KINASE"/>
    <property type="match status" value="1"/>
</dbReference>
<organism evidence="8 9">
    <name type="scientific">Paraglomus occultum</name>
    <dbReference type="NCBI Taxonomy" id="144539"/>
    <lineage>
        <taxon>Eukaryota</taxon>
        <taxon>Fungi</taxon>
        <taxon>Fungi incertae sedis</taxon>
        <taxon>Mucoromycota</taxon>
        <taxon>Glomeromycotina</taxon>
        <taxon>Glomeromycetes</taxon>
        <taxon>Paraglomerales</taxon>
        <taxon>Paraglomeraceae</taxon>
        <taxon>Paraglomus</taxon>
    </lineage>
</organism>
<dbReference type="InterPro" id="IPR000764">
    <property type="entry name" value="Uridine_kinase-like"/>
</dbReference>
<dbReference type="InterPro" id="IPR006083">
    <property type="entry name" value="PRK/URK"/>
</dbReference>
<accession>A0A9N9A694</accession>
<dbReference type="GO" id="GO:0004849">
    <property type="term" value="F:uridine kinase activity"/>
    <property type="evidence" value="ECO:0007669"/>
    <property type="project" value="UniProtKB-EC"/>
</dbReference>
<proteinExistence type="predicted"/>
<dbReference type="OrthoDB" id="738517at2759"/>
<dbReference type="Pfam" id="PF00485">
    <property type="entry name" value="PRK"/>
    <property type="match status" value="2"/>
</dbReference>
<comment type="caution">
    <text evidence="8">The sequence shown here is derived from an EMBL/GenBank/DDBJ whole genome shotgun (WGS) entry which is preliminary data.</text>
</comment>
<dbReference type="AlphaFoldDB" id="A0A9N9A694"/>
<evidence type="ECO:0000313" key="8">
    <source>
        <dbReference type="EMBL" id="CAG8519550.1"/>
    </source>
</evidence>
<reference evidence="8" key="1">
    <citation type="submission" date="2021-06" db="EMBL/GenBank/DDBJ databases">
        <authorList>
            <person name="Kallberg Y."/>
            <person name="Tangrot J."/>
            <person name="Rosling A."/>
        </authorList>
    </citation>
    <scope>NUCLEOTIDE SEQUENCE</scope>
    <source>
        <strain evidence="8">IA702</strain>
    </source>
</reference>